<reference evidence="2" key="2">
    <citation type="submission" date="2019-06" db="EMBL/GenBank/DDBJ databases">
        <title>Genomics analysis of Aphanomyces spp. identifies a new class of oomycete effector associated with host adaptation.</title>
        <authorList>
            <person name="Gaulin E."/>
        </authorList>
    </citation>
    <scope>NUCLEOTIDE SEQUENCE</scope>
    <source>
        <strain evidence="2">CBS 578.67</strain>
    </source>
</reference>
<feature type="compositionally biased region" description="Low complexity" evidence="1">
    <location>
        <begin position="1"/>
        <end position="14"/>
    </location>
</feature>
<dbReference type="AlphaFoldDB" id="A0A485KX31"/>
<organism evidence="3 4">
    <name type="scientific">Aphanomyces stellatus</name>
    <dbReference type="NCBI Taxonomy" id="120398"/>
    <lineage>
        <taxon>Eukaryota</taxon>
        <taxon>Sar</taxon>
        <taxon>Stramenopiles</taxon>
        <taxon>Oomycota</taxon>
        <taxon>Saprolegniomycetes</taxon>
        <taxon>Saprolegniales</taxon>
        <taxon>Verrucalvaceae</taxon>
        <taxon>Aphanomyces</taxon>
    </lineage>
</organism>
<evidence type="ECO:0000313" key="3">
    <source>
        <dbReference type="EMBL" id="VFT89860.1"/>
    </source>
</evidence>
<proteinExistence type="predicted"/>
<keyword evidence="4" id="KW-1185">Reference proteome</keyword>
<feature type="region of interest" description="Disordered" evidence="1">
    <location>
        <begin position="124"/>
        <end position="155"/>
    </location>
</feature>
<accession>A0A485KX31</accession>
<protein>
    <submittedName>
        <fullName evidence="3">Aste57867_13015 protein</fullName>
    </submittedName>
</protein>
<feature type="compositionally biased region" description="Basic and acidic residues" evidence="1">
    <location>
        <begin position="128"/>
        <end position="155"/>
    </location>
</feature>
<evidence type="ECO:0000313" key="2">
    <source>
        <dbReference type="EMBL" id="KAF0696222.1"/>
    </source>
</evidence>
<name>A0A485KX31_9STRA</name>
<evidence type="ECO:0000256" key="1">
    <source>
        <dbReference type="SAM" id="MobiDB-lite"/>
    </source>
</evidence>
<reference evidence="3 4" key="1">
    <citation type="submission" date="2019-03" db="EMBL/GenBank/DDBJ databases">
        <authorList>
            <person name="Gaulin E."/>
            <person name="Dumas B."/>
        </authorList>
    </citation>
    <scope>NUCLEOTIDE SEQUENCE [LARGE SCALE GENOMIC DNA]</scope>
    <source>
        <strain evidence="3">CBS 568.67</strain>
    </source>
</reference>
<gene>
    <name evidence="3" type="primary">Aste57867_13015</name>
    <name evidence="2" type="ORF">As57867_012967</name>
    <name evidence="3" type="ORF">ASTE57867_13015</name>
</gene>
<dbReference type="EMBL" id="VJMH01005417">
    <property type="protein sequence ID" value="KAF0696222.1"/>
    <property type="molecule type" value="Genomic_DNA"/>
</dbReference>
<dbReference type="PANTHER" id="PTHR31827">
    <property type="entry name" value="EMB|CAB89363.1"/>
    <property type="match status" value="1"/>
</dbReference>
<evidence type="ECO:0000313" key="4">
    <source>
        <dbReference type="Proteomes" id="UP000332933"/>
    </source>
</evidence>
<feature type="region of interest" description="Disordered" evidence="1">
    <location>
        <begin position="1"/>
        <end position="29"/>
    </location>
</feature>
<dbReference type="PANTHER" id="PTHR31827:SF1">
    <property type="entry name" value="EMB|CAB89363.1"/>
    <property type="match status" value="1"/>
</dbReference>
<sequence length="186" mass="20551">MPPRPGATSSSSAPASPPPPQRHQRKPRLCSERGCLSQAYARARCVKHGGRAPCSEPGCDRNARRFGWCWQHDPDKLPRVVCTWAGGCAKIAHKDRLCARHGGAQHCRMATCNAYARKQGMCQLHHKQSQDEPREGNEERVEPGASRGARDDTRDAAALDDMEFLALLFLEPNKPKPDDKATKTCT</sequence>
<dbReference type="Proteomes" id="UP000332933">
    <property type="component" value="Unassembled WGS sequence"/>
</dbReference>
<dbReference type="EMBL" id="CAADRA010005438">
    <property type="protein sequence ID" value="VFT89860.1"/>
    <property type="molecule type" value="Genomic_DNA"/>
</dbReference>